<sequence>MLITGFTNRSRDLHSLLINDKAKIGLVSVARTNIKLHIDKYYCLVSVKAAWVFAKVFAKDSIIISQDNKAKVGLDVPVVGHTFKTIQLINKLVRVKDYNFVKENKIKLILSVYLLINPTNSNTNFCTGQFIIFIRPEYFIDT</sequence>
<dbReference type="Proteomes" id="UP000789901">
    <property type="component" value="Unassembled WGS sequence"/>
</dbReference>
<organism evidence="1 2">
    <name type="scientific">Gigaspora margarita</name>
    <dbReference type="NCBI Taxonomy" id="4874"/>
    <lineage>
        <taxon>Eukaryota</taxon>
        <taxon>Fungi</taxon>
        <taxon>Fungi incertae sedis</taxon>
        <taxon>Mucoromycota</taxon>
        <taxon>Glomeromycotina</taxon>
        <taxon>Glomeromycetes</taxon>
        <taxon>Diversisporales</taxon>
        <taxon>Gigasporaceae</taxon>
        <taxon>Gigaspora</taxon>
    </lineage>
</organism>
<evidence type="ECO:0000313" key="1">
    <source>
        <dbReference type="EMBL" id="CAG8816433.1"/>
    </source>
</evidence>
<evidence type="ECO:0000313" key="2">
    <source>
        <dbReference type="Proteomes" id="UP000789901"/>
    </source>
</evidence>
<name>A0ABN7W6N9_GIGMA</name>
<accession>A0ABN7W6N9</accession>
<protein>
    <submittedName>
        <fullName evidence="1">20364_t:CDS:1</fullName>
    </submittedName>
</protein>
<proteinExistence type="predicted"/>
<comment type="caution">
    <text evidence="1">The sequence shown here is derived from an EMBL/GenBank/DDBJ whole genome shotgun (WGS) entry which is preliminary data.</text>
</comment>
<dbReference type="EMBL" id="CAJVQB010031088">
    <property type="protein sequence ID" value="CAG8816433.1"/>
    <property type="molecule type" value="Genomic_DNA"/>
</dbReference>
<keyword evidence="2" id="KW-1185">Reference proteome</keyword>
<feature type="non-terminal residue" evidence="1">
    <location>
        <position position="142"/>
    </location>
</feature>
<gene>
    <name evidence="1" type="ORF">GMARGA_LOCUS26540</name>
</gene>
<reference evidence="1 2" key="1">
    <citation type="submission" date="2021-06" db="EMBL/GenBank/DDBJ databases">
        <authorList>
            <person name="Kallberg Y."/>
            <person name="Tangrot J."/>
            <person name="Rosling A."/>
        </authorList>
    </citation>
    <scope>NUCLEOTIDE SEQUENCE [LARGE SCALE GENOMIC DNA]</scope>
    <source>
        <strain evidence="1 2">120-4 pot B 10/14</strain>
    </source>
</reference>